<dbReference type="Proteomes" id="UP000886520">
    <property type="component" value="Chromosome 23"/>
</dbReference>
<comment type="caution">
    <text evidence="1">The sequence shown here is derived from an EMBL/GenBank/DDBJ whole genome shotgun (WGS) entry which is preliminary data.</text>
</comment>
<protein>
    <submittedName>
        <fullName evidence="1">Uncharacterized protein</fullName>
    </submittedName>
</protein>
<reference evidence="1" key="1">
    <citation type="submission" date="2021-01" db="EMBL/GenBank/DDBJ databases">
        <title>Adiantum capillus-veneris genome.</title>
        <authorList>
            <person name="Fang Y."/>
            <person name="Liao Q."/>
        </authorList>
    </citation>
    <scope>NUCLEOTIDE SEQUENCE</scope>
    <source>
        <strain evidence="1">H3</strain>
        <tissue evidence="1">Leaf</tissue>
    </source>
</reference>
<gene>
    <name evidence="1" type="ORF">GOP47_0023764</name>
</gene>
<evidence type="ECO:0000313" key="1">
    <source>
        <dbReference type="EMBL" id="KAI5061259.1"/>
    </source>
</evidence>
<keyword evidence="2" id="KW-1185">Reference proteome</keyword>
<sequence>MIDDKLYKRSTVGAVMHSLICLVSPPLKASSSRRPLDLHLAFFINVICVPESAAREILLSSKRKRLGFGGELTRAFQRRTTYKYQCLFHLFSNTCRQNSGCAILL</sequence>
<organism evidence="1 2">
    <name type="scientific">Adiantum capillus-veneris</name>
    <name type="common">Maidenhair fern</name>
    <dbReference type="NCBI Taxonomy" id="13818"/>
    <lineage>
        <taxon>Eukaryota</taxon>
        <taxon>Viridiplantae</taxon>
        <taxon>Streptophyta</taxon>
        <taxon>Embryophyta</taxon>
        <taxon>Tracheophyta</taxon>
        <taxon>Polypodiopsida</taxon>
        <taxon>Polypodiidae</taxon>
        <taxon>Polypodiales</taxon>
        <taxon>Pteridineae</taxon>
        <taxon>Pteridaceae</taxon>
        <taxon>Vittarioideae</taxon>
        <taxon>Adiantum</taxon>
    </lineage>
</organism>
<name>A0A9D4U6A3_ADICA</name>
<evidence type="ECO:0000313" key="2">
    <source>
        <dbReference type="Proteomes" id="UP000886520"/>
    </source>
</evidence>
<dbReference type="EMBL" id="JABFUD020000023">
    <property type="protein sequence ID" value="KAI5061259.1"/>
    <property type="molecule type" value="Genomic_DNA"/>
</dbReference>
<proteinExistence type="predicted"/>
<dbReference type="AlphaFoldDB" id="A0A9D4U6A3"/>
<accession>A0A9D4U6A3</accession>